<feature type="region of interest" description="Disordered" evidence="6">
    <location>
        <begin position="1824"/>
        <end position="1870"/>
    </location>
</feature>
<dbReference type="OrthoDB" id="202825at2759"/>
<evidence type="ECO:0000313" key="8">
    <source>
        <dbReference type="Proteomes" id="UP000039865"/>
    </source>
</evidence>
<dbReference type="PROSITE" id="PS51221">
    <property type="entry name" value="TTL"/>
    <property type="match status" value="1"/>
</dbReference>
<gene>
    <name evidence="7" type="primary">Contig14770.g15736</name>
    <name evidence="7" type="ORF">STYLEM_14045</name>
</gene>
<keyword evidence="2" id="KW-0963">Cytoplasm</keyword>
<proteinExistence type="predicted"/>
<evidence type="ECO:0000256" key="3">
    <source>
        <dbReference type="ARBA" id="ARBA00022598"/>
    </source>
</evidence>
<dbReference type="Pfam" id="PF03133">
    <property type="entry name" value="TTL"/>
    <property type="match status" value="1"/>
</dbReference>
<evidence type="ECO:0000256" key="2">
    <source>
        <dbReference type="ARBA" id="ARBA00022490"/>
    </source>
</evidence>
<dbReference type="EMBL" id="CCKQ01013329">
    <property type="protein sequence ID" value="CDW84976.1"/>
    <property type="molecule type" value="Genomic_DNA"/>
</dbReference>
<organism evidence="7 8">
    <name type="scientific">Stylonychia lemnae</name>
    <name type="common">Ciliate</name>
    <dbReference type="NCBI Taxonomy" id="5949"/>
    <lineage>
        <taxon>Eukaryota</taxon>
        <taxon>Sar</taxon>
        <taxon>Alveolata</taxon>
        <taxon>Ciliophora</taxon>
        <taxon>Intramacronucleata</taxon>
        <taxon>Spirotrichea</taxon>
        <taxon>Stichotrichia</taxon>
        <taxon>Sporadotrichida</taxon>
        <taxon>Oxytrichidae</taxon>
        <taxon>Stylonychinae</taxon>
        <taxon>Stylonychia</taxon>
    </lineage>
</organism>
<evidence type="ECO:0000256" key="5">
    <source>
        <dbReference type="ARBA" id="ARBA00022840"/>
    </source>
</evidence>
<keyword evidence="3" id="KW-0436">Ligase</keyword>
<dbReference type="GO" id="GO:0005524">
    <property type="term" value="F:ATP binding"/>
    <property type="evidence" value="ECO:0007669"/>
    <property type="project" value="UniProtKB-KW"/>
</dbReference>
<dbReference type="SMART" id="SM00015">
    <property type="entry name" value="IQ"/>
    <property type="match status" value="8"/>
</dbReference>
<dbReference type="InParanoid" id="A0A078ASL0"/>
<dbReference type="Proteomes" id="UP000039865">
    <property type="component" value="Unassembled WGS sequence"/>
</dbReference>
<feature type="compositionally biased region" description="Polar residues" evidence="6">
    <location>
        <begin position="1834"/>
        <end position="1850"/>
    </location>
</feature>
<feature type="compositionally biased region" description="Polar residues" evidence="6">
    <location>
        <begin position="1399"/>
        <end position="1449"/>
    </location>
</feature>
<feature type="compositionally biased region" description="Polar residues" evidence="6">
    <location>
        <begin position="1651"/>
        <end position="1667"/>
    </location>
</feature>
<dbReference type="InterPro" id="IPR051437">
    <property type="entry name" value="TTLL_monoglycylase"/>
</dbReference>
<reference evidence="7 8" key="1">
    <citation type="submission" date="2014-06" db="EMBL/GenBank/DDBJ databases">
        <authorList>
            <person name="Swart Estienne"/>
        </authorList>
    </citation>
    <scope>NUCLEOTIDE SEQUENCE [LARGE SCALE GENOMIC DNA]</scope>
    <source>
        <strain evidence="7 8">130c</strain>
    </source>
</reference>
<feature type="region of interest" description="Disordered" evidence="6">
    <location>
        <begin position="1639"/>
        <end position="1667"/>
    </location>
</feature>
<dbReference type="Gene3D" id="3.30.470.20">
    <property type="entry name" value="ATP-grasp fold, B domain"/>
    <property type="match status" value="1"/>
</dbReference>
<feature type="region of interest" description="Disordered" evidence="6">
    <location>
        <begin position="1347"/>
        <end position="1367"/>
    </location>
</feature>
<evidence type="ECO:0000313" key="7">
    <source>
        <dbReference type="EMBL" id="CDW84976.1"/>
    </source>
</evidence>
<dbReference type="PROSITE" id="PS50096">
    <property type="entry name" value="IQ"/>
    <property type="match status" value="4"/>
</dbReference>
<feature type="region of interest" description="Disordered" evidence="6">
    <location>
        <begin position="358"/>
        <end position="377"/>
    </location>
</feature>
<evidence type="ECO:0000256" key="1">
    <source>
        <dbReference type="ARBA" id="ARBA00004496"/>
    </source>
</evidence>
<dbReference type="PANTHER" id="PTHR45870:SF2">
    <property type="entry name" value="TUBULIN MONOGLYCYLASE TTLL3"/>
    <property type="match status" value="1"/>
</dbReference>
<feature type="region of interest" description="Disordered" evidence="6">
    <location>
        <begin position="1395"/>
        <end position="1449"/>
    </location>
</feature>
<keyword evidence="5" id="KW-0067">ATP-binding</keyword>
<dbReference type="PANTHER" id="PTHR45870">
    <property type="entry name" value="TUBULIN MONOGLYCYLASE TTLL3"/>
    <property type="match status" value="1"/>
</dbReference>
<evidence type="ECO:0000256" key="4">
    <source>
        <dbReference type="ARBA" id="ARBA00022741"/>
    </source>
</evidence>
<protein>
    <submittedName>
        <fullName evidence="7">Protein monoglycylase ttll8</fullName>
    </submittedName>
</protein>
<dbReference type="GO" id="GO:0070736">
    <property type="term" value="F:protein-glycine ligase activity, initiating"/>
    <property type="evidence" value="ECO:0007669"/>
    <property type="project" value="TreeGrafter"/>
</dbReference>
<keyword evidence="8" id="KW-1185">Reference proteome</keyword>
<evidence type="ECO:0000256" key="6">
    <source>
        <dbReference type="SAM" id="MobiDB-lite"/>
    </source>
</evidence>
<comment type="subcellular location">
    <subcellularLocation>
        <location evidence="1">Cytoplasm</location>
    </subcellularLocation>
</comment>
<feature type="compositionally biased region" description="Basic residues" evidence="6">
    <location>
        <begin position="1347"/>
        <end position="1358"/>
    </location>
</feature>
<keyword evidence="4" id="KW-0547">Nucleotide-binding</keyword>
<feature type="region of interest" description="Disordered" evidence="6">
    <location>
        <begin position="41"/>
        <end position="111"/>
    </location>
</feature>
<name>A0A078ASL0_STYLE</name>
<dbReference type="SUPFAM" id="SSF56059">
    <property type="entry name" value="Glutathione synthetase ATP-binding domain-like"/>
    <property type="match status" value="1"/>
</dbReference>
<feature type="compositionally biased region" description="Polar residues" evidence="6">
    <location>
        <begin position="70"/>
        <end position="111"/>
    </location>
</feature>
<dbReference type="Pfam" id="PF00612">
    <property type="entry name" value="IQ"/>
    <property type="match status" value="2"/>
</dbReference>
<sequence length="1887" mass="222097">MITLYTKLNDLSKEELIFIKQQLQLQQQQALQITQEQKQQQNQKGQDLSQKNRSQSNTKKRQLEEYEKQVTASTGASQLNIQTQNSHGNHRGSNPQSHVSEVKGQQVQSATNNHHMQSINIYLHASSANKKMKKQINAQIKKRKNMDLADVCGESTIMGKSKTEEDDQLLNEEKLQQFDDEEFNKLVMRQFQRIDKQERQGLKKYFRIKYQGKEKEMTVVQIEKFSLNIRQIMAVISLVKIRNCNPPIKSKNKAKDIQVPNPTIAKNSTFINHKFSNIKSMEIDQNQLEDENRDVINEELINLQNILREDPHSRQTPDINHSELDDTQYLLNYKGAQSEIKRDYITIDKNEKTTLELIDQTPYQDKNQQPKSTKNQESMLMTQQNNTQLKIEGELSKTQQFSQTINTTVKPKQIKAKQEQSMIQKKPKFDSIICQAISVEPYLKRNMLKLGWIDTTNSSMFHIRFDITDKEGNQNKLRNSQWYNHFPNNREITTKAGLCKNLWQQCPYDYELQVSKFFPRCYDLSDQKQIDIFVTDFQQTAILSIIKVFANHFLDKTYNIQKYLTMYKEKKAYNQAKIFKQNFKLKCSQYDQLLSGAGSLLGNDVLRLSIQYAKQNILKHNKIDRKKQTYHRKFTEEEQQMMIEYSQNLVSGLEEINQKFPIFDQIKTIIIHEKLKKILDQYNLIDGVNNVWVVKPSYNARGLGVYCTDRLKDIIQQGKKMQSKIVQKYIENPYLVNKKKFDIRQWALVTSWEPLDVYVFESSYLKICGSEYTLTNLSDQYRHLSNFTIQKNNKTAGSYDDFVMSHLQFEQYLRENNKETYQNFSWSKDLYPLIQDIIFKTFKGVQDSMEQRPNTFEIYGFDLILDETLNPWVIEVNLSPACNERTDFLTQMLDDMSLDLLQYLENKIILSNAAENEWVANFKEKREYLIKKQNQLNILPCLNEDQFYIEHNIKYKWIRVPDCISEYKNYNVTQQCQAQNANNMINKGMQQVDILGLKVDLRAEKKIDKHYQKVKSLSLIQRFYRGYLARNQCKIMLQNKASIQIQKYLRRNLAISQVLLMKKQKASLNIQRYLRQSIAKNFVKKLIAEKIFKAKSYVALMLQSHYRRQKSFQTYMILLKNKRAKLIQAHIRRLKAKRSIKEKLTFKCMVVRIQKFYKRRFRNKKQKAIFLQKYLKGIYHRQKVAKLIAIKQSSEKLKFLIHRKQKANSFKRFKINNCAIKIQSLIRMFINRGKYKNQLKCISMTKIKNILRQYLFMRIKKQAELYNQEINNKSQLVQKNLRRYLAKIKVQKIQSIKLKNINAIKVQKYLKGYLAKNLIQFKRKMLDSIIKIQALFRMGLVKNKIKKMKKLKRKKENKKKKEIDQRFEKSKKIEKDIENYIESLFHREIQQQKQMKQILSQTPVSSSQRRQNEQQKTFTKETQNVRQSFTSQSNLTRYNESQAPEIQSTNPTTASLLLRKSEMLVQAQSQNDDNHERIRTQTVNDNYYIEILNDEYNENEILATSTIMDDNGNEQMIGTIDRTQKIVKIRKQKKNSQNQQQPPQFIQQQQLQPLNNVLQSKLQKPSYQKEFNNRMTNALNRVKVNSNQNSQRTQSTMPAIKNPQVMPKPKTFAENLMNMLAMQNIGQAFSENPVEALTIFKEDPRQKRRNSNISRGTESQNQSFINNNNPCIKNSQLANEVGIINQVGESRAVQFPKLNEFKSATNNIYLANRPLADPRVDSEFQIQLLEQKLKKNSQCFDQLNRSNHLSSSKTDLGAGISYDLQTKQSTDSLSKIQDKQLMSEIKNENLLIQPRPREQTQMMVIHAYKKQQQPYHQEHFKKNKKRGESIGLPSKSTAKKTNFQQYTEIPNSEKTRPNKSIAPSGNKNNVGFIPPISDGGANKIVII</sequence>
<feature type="compositionally biased region" description="Polar residues" evidence="6">
    <location>
        <begin position="361"/>
        <end position="377"/>
    </location>
</feature>
<accession>A0A078ASL0</accession>
<dbReference type="InterPro" id="IPR004344">
    <property type="entry name" value="TTL/TTLL_fam"/>
</dbReference>
<dbReference type="GO" id="GO:0005737">
    <property type="term" value="C:cytoplasm"/>
    <property type="evidence" value="ECO:0007669"/>
    <property type="project" value="UniProtKB-SubCell"/>
</dbReference>
<feature type="compositionally biased region" description="Low complexity" evidence="6">
    <location>
        <begin position="41"/>
        <end position="51"/>
    </location>
</feature>
<dbReference type="InterPro" id="IPR000048">
    <property type="entry name" value="IQ_motif_EF-hand-BS"/>
</dbReference>
<dbReference type="GO" id="GO:0015630">
    <property type="term" value="C:microtubule cytoskeleton"/>
    <property type="evidence" value="ECO:0007669"/>
    <property type="project" value="TreeGrafter"/>
</dbReference>